<dbReference type="AlphaFoldDB" id="A0LSA7"/>
<dbReference type="KEGG" id="ace:Acel_0544"/>
<sequence>MTSLRLLPELEESLRRVPGVRAVSVVTGPDAAPTEIHVVASRSRNAKQIVRDVQSLALARHGIDIDHRIVSVVQFEDDELPAPTEQPRAAETPARPVIDGITVRIQGSDAEICVSIRVGAEHLEGRATGSAMASQRPVLVARATLDAVAELLGMPAAVEFAGVLTLGIRQLAACIIQISVPRVGELILTGSALVRNDETDAVARAVLDALNRRLSG</sequence>
<dbReference type="RefSeq" id="WP_011719380.1">
    <property type="nucleotide sequence ID" value="NC_008578.1"/>
</dbReference>
<evidence type="ECO:0000313" key="1">
    <source>
        <dbReference type="EMBL" id="ABK52317.1"/>
    </source>
</evidence>
<organism evidence="1 2">
    <name type="scientific">Acidothermus cellulolyticus (strain ATCC 43068 / DSM 8971 / 11B)</name>
    <dbReference type="NCBI Taxonomy" id="351607"/>
    <lineage>
        <taxon>Bacteria</taxon>
        <taxon>Bacillati</taxon>
        <taxon>Actinomycetota</taxon>
        <taxon>Actinomycetes</taxon>
        <taxon>Acidothermales</taxon>
        <taxon>Acidothermaceae</taxon>
        <taxon>Acidothermus</taxon>
    </lineage>
</organism>
<dbReference type="HOGENOM" id="CLU_105443_0_0_11"/>
<gene>
    <name evidence="1" type="ordered locus">Acel_0544</name>
</gene>
<protein>
    <submittedName>
        <fullName evidence="1">Uncharacterized protein</fullName>
    </submittedName>
</protein>
<dbReference type="OrthoDB" id="5181693at2"/>
<name>A0LSA7_ACIC1</name>
<accession>A0LSA7</accession>
<dbReference type="InParanoid" id="A0LSA7"/>
<dbReference type="Proteomes" id="UP000008221">
    <property type="component" value="Chromosome"/>
</dbReference>
<dbReference type="eggNOG" id="ENOG502ZC2Z">
    <property type="taxonomic scope" value="Bacteria"/>
</dbReference>
<evidence type="ECO:0000313" key="2">
    <source>
        <dbReference type="Proteomes" id="UP000008221"/>
    </source>
</evidence>
<reference evidence="1 2" key="1">
    <citation type="journal article" date="2009" name="Genome Res.">
        <title>Complete genome of the cellulolytic thermophile Acidothermus cellulolyticus 11B provides insights into its ecophysiological and evolutionary adaptations.</title>
        <authorList>
            <person name="Barabote R.D."/>
            <person name="Xie G."/>
            <person name="Leu D.H."/>
            <person name="Normand P."/>
            <person name="Necsulea A."/>
            <person name="Daubin V."/>
            <person name="Medigue C."/>
            <person name="Adney W.S."/>
            <person name="Xu X.C."/>
            <person name="Lapidus A."/>
            <person name="Parales R.E."/>
            <person name="Detter C."/>
            <person name="Pujic P."/>
            <person name="Bruce D."/>
            <person name="Lavire C."/>
            <person name="Challacombe J.F."/>
            <person name="Brettin T.S."/>
            <person name="Berry A.M."/>
        </authorList>
    </citation>
    <scope>NUCLEOTIDE SEQUENCE [LARGE SCALE GENOMIC DNA]</scope>
    <source>
        <strain evidence="2">ATCC 43068 / DSM 8971 / 11B</strain>
    </source>
</reference>
<dbReference type="EMBL" id="CP000481">
    <property type="protein sequence ID" value="ABK52317.1"/>
    <property type="molecule type" value="Genomic_DNA"/>
</dbReference>
<keyword evidence="2" id="KW-1185">Reference proteome</keyword>
<proteinExistence type="predicted"/>